<feature type="transmembrane region" description="Helical" evidence="6">
    <location>
        <begin position="44"/>
        <end position="65"/>
    </location>
</feature>
<organism evidence="7 8">
    <name type="scientific">Olivibacter oleidegradans</name>
    <dbReference type="NCBI Taxonomy" id="760123"/>
    <lineage>
        <taxon>Bacteria</taxon>
        <taxon>Pseudomonadati</taxon>
        <taxon>Bacteroidota</taxon>
        <taxon>Sphingobacteriia</taxon>
        <taxon>Sphingobacteriales</taxon>
        <taxon>Sphingobacteriaceae</taxon>
        <taxon>Olivibacter</taxon>
    </lineage>
</organism>
<feature type="transmembrane region" description="Helical" evidence="6">
    <location>
        <begin position="249"/>
        <end position="267"/>
    </location>
</feature>
<feature type="transmembrane region" description="Helical" evidence="6">
    <location>
        <begin position="192"/>
        <end position="212"/>
    </location>
</feature>
<keyword evidence="5 6" id="KW-0472">Membrane</keyword>
<accession>A0ABV6HR94</accession>
<sequence length="294" mass="30921">MGKIKYYLRLLRPANILTAISDVLAGIALSTASSDAVGIGETDILWLCMATIGLYGGGIVFNDVFDAAIDRFERSERPIPSGKVSVRQAALFGSLFFVFGLLAACTVNIAAGTIAGFIVCAALLYNKWAKHHRLFGPLVMGLCRGANLLLGIAIASHNLLAMGYISLVPIVYIAAITLISSGEVHGGRKSNAMIATGAYTLVIAAIGLFAYIHHSFAYTLSCLVVLVIVIYPPLFRAMLDADAGNVGKAVKAGIIGLIVVNAAWAMASSAFVLTGIILLLLPLSICIARFFAVT</sequence>
<evidence type="ECO:0000256" key="6">
    <source>
        <dbReference type="SAM" id="Phobius"/>
    </source>
</evidence>
<comment type="caution">
    <text evidence="7">The sequence shown here is derived from an EMBL/GenBank/DDBJ whole genome shotgun (WGS) entry which is preliminary data.</text>
</comment>
<evidence type="ECO:0000313" key="7">
    <source>
        <dbReference type="EMBL" id="MFC0321405.1"/>
    </source>
</evidence>
<gene>
    <name evidence="7" type="primary">eboC</name>
    <name evidence="7" type="ORF">ACFFI0_24015</name>
</gene>
<feature type="transmembrane region" description="Helical" evidence="6">
    <location>
        <begin position="109"/>
        <end position="126"/>
    </location>
</feature>
<evidence type="ECO:0000256" key="5">
    <source>
        <dbReference type="ARBA" id="ARBA00023136"/>
    </source>
</evidence>
<dbReference type="InterPro" id="IPR000537">
    <property type="entry name" value="UbiA_prenyltransferase"/>
</dbReference>
<evidence type="ECO:0000313" key="8">
    <source>
        <dbReference type="Proteomes" id="UP001589774"/>
    </source>
</evidence>
<feature type="transmembrane region" description="Helical" evidence="6">
    <location>
        <begin position="273"/>
        <end position="292"/>
    </location>
</feature>
<evidence type="ECO:0000256" key="4">
    <source>
        <dbReference type="ARBA" id="ARBA00022989"/>
    </source>
</evidence>
<proteinExistence type="predicted"/>
<dbReference type="EMBL" id="JBHLWO010000005">
    <property type="protein sequence ID" value="MFC0321405.1"/>
    <property type="molecule type" value="Genomic_DNA"/>
</dbReference>
<keyword evidence="2" id="KW-1003">Cell membrane</keyword>
<reference evidence="7 8" key="1">
    <citation type="submission" date="2024-09" db="EMBL/GenBank/DDBJ databases">
        <authorList>
            <person name="Sun Q."/>
            <person name="Mori K."/>
        </authorList>
    </citation>
    <scope>NUCLEOTIDE SEQUENCE [LARGE SCALE GENOMIC DNA]</scope>
    <source>
        <strain evidence="7 8">CCM 7765</strain>
    </source>
</reference>
<dbReference type="PANTHER" id="PTHR42723">
    <property type="entry name" value="CHLOROPHYLL SYNTHASE"/>
    <property type="match status" value="1"/>
</dbReference>
<dbReference type="InterPro" id="IPR050475">
    <property type="entry name" value="Prenyltransferase_related"/>
</dbReference>
<dbReference type="InterPro" id="IPR044878">
    <property type="entry name" value="UbiA_sf"/>
</dbReference>
<dbReference type="PANTHER" id="PTHR42723:SF1">
    <property type="entry name" value="CHLOROPHYLL SYNTHASE, CHLOROPLASTIC"/>
    <property type="match status" value="1"/>
</dbReference>
<keyword evidence="4 6" id="KW-1133">Transmembrane helix</keyword>
<dbReference type="NCBIfam" id="NF035940">
    <property type="entry name" value="prenyl_rel_EboC"/>
    <property type="match status" value="1"/>
</dbReference>
<name>A0ABV6HR94_9SPHI</name>
<dbReference type="Pfam" id="PF01040">
    <property type="entry name" value="UbiA"/>
    <property type="match status" value="1"/>
</dbReference>
<dbReference type="CDD" id="cd13964">
    <property type="entry name" value="PT_UbiA_1"/>
    <property type="match status" value="1"/>
</dbReference>
<evidence type="ECO:0000256" key="3">
    <source>
        <dbReference type="ARBA" id="ARBA00022692"/>
    </source>
</evidence>
<dbReference type="RefSeq" id="WP_130858155.1">
    <property type="nucleotide sequence ID" value="NZ_JBHLWO010000005.1"/>
</dbReference>
<evidence type="ECO:0000256" key="2">
    <source>
        <dbReference type="ARBA" id="ARBA00022475"/>
    </source>
</evidence>
<dbReference type="Proteomes" id="UP001589774">
    <property type="component" value="Unassembled WGS sequence"/>
</dbReference>
<protein>
    <submittedName>
        <fullName evidence="7">UbiA-like protein EboC</fullName>
    </submittedName>
</protein>
<dbReference type="Gene3D" id="1.10.357.140">
    <property type="entry name" value="UbiA prenyltransferase"/>
    <property type="match status" value="1"/>
</dbReference>
<feature type="transmembrane region" description="Helical" evidence="6">
    <location>
        <begin position="161"/>
        <end position="180"/>
    </location>
</feature>
<keyword evidence="3 6" id="KW-0812">Transmembrane</keyword>
<feature type="transmembrane region" description="Helical" evidence="6">
    <location>
        <begin position="138"/>
        <end position="155"/>
    </location>
</feature>
<comment type="subcellular location">
    <subcellularLocation>
        <location evidence="1">Membrane</location>
        <topology evidence="1">Multi-pass membrane protein</topology>
    </subcellularLocation>
</comment>
<evidence type="ECO:0000256" key="1">
    <source>
        <dbReference type="ARBA" id="ARBA00004141"/>
    </source>
</evidence>
<feature type="transmembrane region" description="Helical" evidence="6">
    <location>
        <begin position="218"/>
        <end position="237"/>
    </location>
</feature>
<keyword evidence="8" id="KW-1185">Reference proteome</keyword>